<name>E1ZEP8_CHLVA</name>
<feature type="signal peptide" evidence="1">
    <location>
        <begin position="1"/>
        <end position="21"/>
    </location>
</feature>
<dbReference type="SUPFAM" id="SSF57184">
    <property type="entry name" value="Growth factor receptor domain"/>
    <property type="match status" value="1"/>
</dbReference>
<dbReference type="KEGG" id="cvr:CHLNCDRAFT_133975"/>
<gene>
    <name evidence="2" type="ORF">CHLNCDRAFT_133975</name>
</gene>
<reference evidence="2 3" key="1">
    <citation type="journal article" date="2010" name="Plant Cell">
        <title>The Chlorella variabilis NC64A genome reveals adaptation to photosymbiosis, coevolution with viruses, and cryptic sex.</title>
        <authorList>
            <person name="Blanc G."/>
            <person name="Duncan G."/>
            <person name="Agarkova I."/>
            <person name="Borodovsky M."/>
            <person name="Gurnon J."/>
            <person name="Kuo A."/>
            <person name="Lindquist E."/>
            <person name="Lucas S."/>
            <person name="Pangilinan J."/>
            <person name="Polle J."/>
            <person name="Salamov A."/>
            <person name="Terry A."/>
            <person name="Yamada T."/>
            <person name="Dunigan D.D."/>
            <person name="Grigoriev I.V."/>
            <person name="Claverie J.M."/>
            <person name="Van Etten J.L."/>
        </authorList>
    </citation>
    <scope>NUCLEOTIDE SEQUENCE [LARGE SCALE GENOMIC DNA]</scope>
    <source>
        <strain evidence="2 3">NC64A</strain>
    </source>
</reference>
<proteinExistence type="predicted"/>
<dbReference type="InParanoid" id="E1ZEP8"/>
<keyword evidence="1" id="KW-0732">Signal</keyword>
<dbReference type="InterPro" id="IPR009030">
    <property type="entry name" value="Growth_fac_rcpt_cys_sf"/>
</dbReference>
<accession>E1ZEP8</accession>
<evidence type="ECO:0000313" key="3">
    <source>
        <dbReference type="Proteomes" id="UP000008141"/>
    </source>
</evidence>
<protein>
    <recommendedName>
        <fullName evidence="4">TNFR-Cys domain-containing protein</fullName>
    </recommendedName>
</protein>
<keyword evidence="3" id="KW-1185">Reference proteome</keyword>
<dbReference type="Proteomes" id="UP000008141">
    <property type="component" value="Unassembled WGS sequence"/>
</dbReference>
<evidence type="ECO:0000313" key="2">
    <source>
        <dbReference type="EMBL" id="EFN55535.1"/>
    </source>
</evidence>
<dbReference type="EMBL" id="GL433844">
    <property type="protein sequence ID" value="EFN55535.1"/>
    <property type="molecule type" value="Genomic_DNA"/>
</dbReference>
<dbReference type="GeneID" id="17355048"/>
<organism evidence="3">
    <name type="scientific">Chlorella variabilis</name>
    <name type="common">Green alga</name>
    <dbReference type="NCBI Taxonomy" id="554065"/>
    <lineage>
        <taxon>Eukaryota</taxon>
        <taxon>Viridiplantae</taxon>
        <taxon>Chlorophyta</taxon>
        <taxon>core chlorophytes</taxon>
        <taxon>Trebouxiophyceae</taxon>
        <taxon>Chlorellales</taxon>
        <taxon>Chlorellaceae</taxon>
        <taxon>Chlorella clade</taxon>
        <taxon>Chlorella</taxon>
    </lineage>
</organism>
<evidence type="ECO:0008006" key="4">
    <source>
        <dbReference type="Google" id="ProtNLM"/>
    </source>
</evidence>
<feature type="chain" id="PRO_5003155878" description="TNFR-Cys domain-containing protein" evidence="1">
    <location>
        <begin position="22"/>
        <end position="346"/>
    </location>
</feature>
<dbReference type="RefSeq" id="XP_005847637.1">
    <property type="nucleotide sequence ID" value="XM_005847575.1"/>
</dbReference>
<dbReference type="AlphaFoldDB" id="E1ZEP8"/>
<sequence length="346" mass="37154">MQSRALLLGICLCAAAALAAAQDDSNFCASVAPENPGSAWEWVSDMDEAGGMVFPEEVLNATVAYFDEMYVPGMGLEADKRDIRDQWVPCTEEDRSLTAMGCVTGTESGGEVYNVRLMILCDHIDHNDTAIVTALVTLPANGTEGVELTDVELDVDESHTELPKCTTAFCTDCNRVVAVEGEVPDKEICKTCVDGYAPDSAGVCQRLNSTASRKLLYTPDDKSCPVGEYLYKGTIQGGCGACTRPGCVEGEMSKTEGVPTDCVWCYTTTQGNCPRVGPGANQWCRSCTYGYFWQDQGCNQCEDYVANCADCQPCSDGKACHGGTVCVQCEVGYTFRGDGYGYCVPE</sequence>
<evidence type="ECO:0000256" key="1">
    <source>
        <dbReference type="SAM" id="SignalP"/>
    </source>
</evidence>